<dbReference type="EMBL" id="PP869205">
    <property type="protein sequence ID" value="XCN28451.1"/>
    <property type="molecule type" value="Genomic_DNA"/>
</dbReference>
<gene>
    <name evidence="1" type="primary">PAL9_59</name>
</gene>
<accession>A0AAU8KZP1</accession>
<reference evidence="1" key="1">
    <citation type="submission" date="2024-06" db="EMBL/GenBank/DDBJ databases">
        <authorList>
            <person name="Ma Y."/>
            <person name="Tan X."/>
            <person name="Yang Y."/>
        </authorList>
    </citation>
    <scope>NUCLEOTIDE SEQUENCE</scope>
</reference>
<sequence length="571" mass="64475">MANFSGITFKSPWQTAGGRRSTNLRKMKVNQETGLAWRFNLAAPSSYQQNAPIDLIHKERVGADYPLLLRLIYNKINLNSINFELGNVVGSQQLDLKIWNAYFVPVTLLSIEYDGDSGVTISGQPNPPLVLKALEQRIWKIGIDANGPPVIEGKITIKFSDGTTVVIQISGSRITIWSFSADWSSSVVERLEWLTSITNSPLGDEQRRSLRLSPRRSFEVQALARDRERQLMDMAVFDWGGRNWALPIYPDVQELAVGIGAASLEIPCITANRDFRPGGLVILRGATAFDYEVAVIATVEPNRVTLQRPLQSAWARKSKVFPARSARFSEQPTFTRITDRAYSVKAKFQLSENSDWPAVSPSLIYRGKPVFELPPEESEELTSTYVRLLRMIDNSTDLPAYRDTANLGFTATAHRWLMHGAEEHSAMRSFYYSLRGRWKSVWLPTHADDVTMYRQALTQDTTLDVLPGGYARFGISRPGRRDLYILLTDNSVILRRVESATELTENGETFERLTLDGQIGQDLPVTKVKRISFMALCRLDQDFIEINHETDIEGLGSCKTTWRSLRDDMEV</sequence>
<name>A0AAU8KZP1_9CAUD</name>
<evidence type="ECO:0000313" key="1">
    <source>
        <dbReference type="EMBL" id="XCN28451.1"/>
    </source>
</evidence>
<protein>
    <submittedName>
        <fullName evidence="1">Structural protein</fullName>
    </submittedName>
</protein>
<organism evidence="1">
    <name type="scientific">Pseudomonas phage PA_L9</name>
    <dbReference type="NCBI Taxonomy" id="3232177"/>
    <lineage>
        <taxon>Viruses</taxon>
        <taxon>Duplodnaviria</taxon>
        <taxon>Heunggongvirae</taxon>
        <taxon>Uroviricota</taxon>
        <taxon>Caudoviricetes</taxon>
        <taxon>Samunavirus</taxon>
    </lineage>
</organism>
<proteinExistence type="predicted"/>